<comment type="caution">
    <text evidence="1">The sequence shown here is derived from an EMBL/GenBank/DDBJ whole genome shotgun (WGS) entry which is preliminary data.</text>
</comment>
<dbReference type="EMBL" id="BARS01040960">
    <property type="protein sequence ID" value="GAG40876.1"/>
    <property type="molecule type" value="Genomic_DNA"/>
</dbReference>
<reference evidence="1" key="1">
    <citation type="journal article" date="2014" name="Front. Microbiol.">
        <title>High frequency of phylogenetically diverse reductive dehalogenase-homologous genes in deep subseafloor sedimentary metagenomes.</title>
        <authorList>
            <person name="Kawai M."/>
            <person name="Futagami T."/>
            <person name="Toyoda A."/>
            <person name="Takaki Y."/>
            <person name="Nishi S."/>
            <person name="Hori S."/>
            <person name="Arai W."/>
            <person name="Tsubouchi T."/>
            <person name="Morono Y."/>
            <person name="Uchiyama I."/>
            <person name="Ito T."/>
            <person name="Fujiyama A."/>
            <person name="Inagaki F."/>
            <person name="Takami H."/>
        </authorList>
    </citation>
    <scope>NUCLEOTIDE SEQUENCE</scope>
    <source>
        <strain evidence="1">Expedition CK06-06</strain>
    </source>
</reference>
<name>X0YWA0_9ZZZZ</name>
<gene>
    <name evidence="1" type="ORF">S01H1_62369</name>
</gene>
<sequence>MELNILKSKKLIFNIEIANVDVTNVKGTFVLFLDDSFNIGISTNVENGKLA</sequence>
<evidence type="ECO:0000313" key="1">
    <source>
        <dbReference type="EMBL" id="GAG40876.1"/>
    </source>
</evidence>
<accession>X0YWA0</accession>
<feature type="non-terminal residue" evidence="1">
    <location>
        <position position="51"/>
    </location>
</feature>
<organism evidence="1">
    <name type="scientific">marine sediment metagenome</name>
    <dbReference type="NCBI Taxonomy" id="412755"/>
    <lineage>
        <taxon>unclassified sequences</taxon>
        <taxon>metagenomes</taxon>
        <taxon>ecological metagenomes</taxon>
    </lineage>
</organism>
<protein>
    <submittedName>
        <fullName evidence="1">Uncharacterized protein</fullName>
    </submittedName>
</protein>
<dbReference type="AlphaFoldDB" id="X0YWA0"/>
<proteinExistence type="predicted"/>